<dbReference type="Proteomes" id="UP000240615">
    <property type="component" value="Chromosome"/>
</dbReference>
<dbReference type="Gene3D" id="1.20.890.100">
    <property type="match status" value="1"/>
</dbReference>
<dbReference type="PANTHER" id="PTHR30185:SF16">
    <property type="entry name" value="PROTEIN GLCT"/>
    <property type="match status" value="1"/>
</dbReference>
<gene>
    <name evidence="3" type="ORF">C7M56_01725</name>
</gene>
<dbReference type="SUPFAM" id="SSF50151">
    <property type="entry name" value="SacY-like RNA-binding domain"/>
    <property type="match status" value="1"/>
</dbReference>
<name>A0ABC8CQI7_CLOBO</name>
<dbReference type="SUPFAM" id="SSF63520">
    <property type="entry name" value="PTS-regulatory domain, PRD"/>
    <property type="match status" value="2"/>
</dbReference>
<dbReference type="Gene3D" id="1.10.1790.10">
    <property type="entry name" value="PRD domain"/>
    <property type="match status" value="1"/>
</dbReference>
<dbReference type="SMART" id="SM01061">
    <property type="entry name" value="CAT_RBD"/>
    <property type="match status" value="1"/>
</dbReference>
<dbReference type="PANTHER" id="PTHR30185">
    <property type="entry name" value="CRYPTIC BETA-GLUCOSIDE BGL OPERON ANTITERMINATOR"/>
    <property type="match status" value="1"/>
</dbReference>
<sequence length="285" mass="32838">MNDLQDNCYQVIKVFNNNVLLVHESKEEKILFSKGIGFGKHPGDSIPFDIKIDKIFTMQNKNNFNNFKFLMSNVDSDIIGLCEEVISMISDELNEPLNEKIHVSLTDHISYTIKRLIENNSIENPFLVETETLYKKEFAIAKKAVRMLEDRLNLVIPDEEAGFITLHIHSARNEGKLSNTIKYAFLSNTIIEFLEDELSIEIDKSSLDYARFLTHIRFAIERILNNTPIKNELLTAIKSQYKVSYKLAKKVSKIIEDELSVNVSKEEIAYIAIHIEKFRSSSTKN</sequence>
<dbReference type="InterPro" id="IPR036650">
    <property type="entry name" value="CAT_RNA-bd_dom_sf"/>
</dbReference>
<evidence type="ECO:0000313" key="4">
    <source>
        <dbReference type="Proteomes" id="UP000240615"/>
    </source>
</evidence>
<feature type="domain" description="PRD" evidence="2">
    <location>
        <begin position="178"/>
        <end position="285"/>
    </location>
</feature>
<dbReference type="InterPro" id="IPR036634">
    <property type="entry name" value="PRD_sf"/>
</dbReference>
<proteinExistence type="predicted"/>
<accession>A0ABC8CQI7</accession>
<dbReference type="EMBL" id="CP027777">
    <property type="protein sequence ID" value="AVQ37463.1"/>
    <property type="molecule type" value="Genomic_DNA"/>
</dbReference>
<reference evidence="3 4" key="1">
    <citation type="submission" date="2018-01" db="EMBL/GenBank/DDBJ databases">
        <title>Genetic Diversity of Clostridium botulinum in seafood.</title>
        <authorList>
            <person name="Athira V."/>
            <person name="Arun Jyothi P.V."/>
            <person name="Lalitha K.V."/>
            <person name="Joseph T.C."/>
        </authorList>
    </citation>
    <scope>NUCLEOTIDE SEQUENCE [LARGE SCALE GENOMIC DNA]</scope>
    <source>
        <strain evidence="3 4">Mfbjulcb8</strain>
    </source>
</reference>
<dbReference type="InterPro" id="IPR050661">
    <property type="entry name" value="BglG_antiterminators"/>
</dbReference>
<dbReference type="PROSITE" id="PS51372">
    <property type="entry name" value="PRD_2"/>
    <property type="match status" value="2"/>
</dbReference>
<protein>
    <submittedName>
        <fullName evidence="3">Transcription antiterminator BglG</fullName>
    </submittedName>
</protein>
<dbReference type="Gene3D" id="1.20.58.1950">
    <property type="match status" value="1"/>
</dbReference>
<keyword evidence="1" id="KW-0677">Repeat</keyword>
<dbReference type="AlphaFoldDB" id="A0ABC8CQI7"/>
<dbReference type="Pfam" id="PF03123">
    <property type="entry name" value="CAT_RBD"/>
    <property type="match status" value="1"/>
</dbReference>
<evidence type="ECO:0000256" key="1">
    <source>
        <dbReference type="ARBA" id="ARBA00022737"/>
    </source>
</evidence>
<organism evidence="3 4">
    <name type="scientific">Clostridium botulinum</name>
    <dbReference type="NCBI Taxonomy" id="1491"/>
    <lineage>
        <taxon>Bacteria</taxon>
        <taxon>Bacillati</taxon>
        <taxon>Bacillota</taxon>
        <taxon>Clostridia</taxon>
        <taxon>Eubacteriales</taxon>
        <taxon>Clostridiaceae</taxon>
        <taxon>Clostridium</taxon>
    </lineage>
</organism>
<dbReference type="InterPro" id="IPR004341">
    <property type="entry name" value="CAT_RNA-bd_dom"/>
</dbReference>
<dbReference type="NCBIfam" id="NF047357">
    <property type="entry name" value="antiterm_GlcT"/>
    <property type="match status" value="1"/>
</dbReference>
<dbReference type="Gene3D" id="2.30.24.10">
    <property type="entry name" value="CAT RNA-binding domain"/>
    <property type="match status" value="1"/>
</dbReference>
<feature type="domain" description="PRD" evidence="2">
    <location>
        <begin position="73"/>
        <end position="177"/>
    </location>
</feature>
<dbReference type="InterPro" id="IPR011608">
    <property type="entry name" value="PRD"/>
</dbReference>
<dbReference type="Pfam" id="PF00874">
    <property type="entry name" value="PRD"/>
    <property type="match status" value="2"/>
</dbReference>
<dbReference type="RefSeq" id="WP_159034129.1">
    <property type="nucleotide sequence ID" value="NZ_CP027777.1"/>
</dbReference>
<evidence type="ECO:0000313" key="3">
    <source>
        <dbReference type="EMBL" id="AVQ37463.1"/>
    </source>
</evidence>
<evidence type="ECO:0000259" key="2">
    <source>
        <dbReference type="PROSITE" id="PS51372"/>
    </source>
</evidence>